<evidence type="ECO:0008006" key="4">
    <source>
        <dbReference type="Google" id="ProtNLM"/>
    </source>
</evidence>
<dbReference type="AlphaFoldDB" id="A0A517XMQ2"/>
<name>A0A517XMQ2_9BACT</name>
<keyword evidence="1" id="KW-1133">Transmembrane helix</keyword>
<accession>A0A517XMQ2</accession>
<evidence type="ECO:0000313" key="2">
    <source>
        <dbReference type="EMBL" id="QDU18775.1"/>
    </source>
</evidence>
<protein>
    <recommendedName>
        <fullName evidence="4">PH domain-containing protein</fullName>
    </recommendedName>
</protein>
<sequence length="161" mass="17167">MRPGRNLEDRAWRGYHPRAAVPALAAAVVASAALVIGRVLLAGHHPDQPTPLAFYGSVLAVWPLALGRAAYRVVVRTYRLTDRAILVDWGPFVCPESPVWLSNLRAVRSGAGWLGRRLGVGWVELSETSGRVLRLTGVRDPAGFAAAIQALVTAGPAPPPP</sequence>
<evidence type="ECO:0000313" key="3">
    <source>
        <dbReference type="Proteomes" id="UP000319576"/>
    </source>
</evidence>
<dbReference type="KEGG" id="uli:ETAA1_06710"/>
<gene>
    <name evidence="2" type="ORF">ETAA1_06710</name>
</gene>
<dbReference type="EMBL" id="CP036273">
    <property type="protein sequence ID" value="QDU18775.1"/>
    <property type="molecule type" value="Genomic_DNA"/>
</dbReference>
<reference evidence="2 3" key="1">
    <citation type="submission" date="2019-02" db="EMBL/GenBank/DDBJ databases">
        <title>Deep-cultivation of Planctomycetes and their phenomic and genomic characterization uncovers novel biology.</title>
        <authorList>
            <person name="Wiegand S."/>
            <person name="Jogler M."/>
            <person name="Boedeker C."/>
            <person name="Pinto D."/>
            <person name="Vollmers J."/>
            <person name="Rivas-Marin E."/>
            <person name="Kohn T."/>
            <person name="Peeters S.H."/>
            <person name="Heuer A."/>
            <person name="Rast P."/>
            <person name="Oberbeckmann S."/>
            <person name="Bunk B."/>
            <person name="Jeske O."/>
            <person name="Meyerdierks A."/>
            <person name="Storesund J.E."/>
            <person name="Kallscheuer N."/>
            <person name="Luecker S."/>
            <person name="Lage O.M."/>
            <person name="Pohl T."/>
            <person name="Merkel B.J."/>
            <person name="Hornburger P."/>
            <person name="Mueller R.-W."/>
            <person name="Bruemmer F."/>
            <person name="Labrenz M."/>
            <person name="Spormann A.M."/>
            <person name="Op den Camp H."/>
            <person name="Overmann J."/>
            <person name="Amann R."/>
            <person name="Jetten M.S.M."/>
            <person name="Mascher T."/>
            <person name="Medema M.H."/>
            <person name="Devos D.P."/>
            <person name="Kaster A.-K."/>
            <person name="Ovreas L."/>
            <person name="Rohde M."/>
            <person name="Galperin M.Y."/>
            <person name="Jogler C."/>
        </authorList>
    </citation>
    <scope>NUCLEOTIDE SEQUENCE [LARGE SCALE GENOMIC DNA]</scope>
    <source>
        <strain evidence="2 3">ETA_A1</strain>
    </source>
</reference>
<organism evidence="2 3">
    <name type="scientific">Urbifossiella limnaea</name>
    <dbReference type="NCBI Taxonomy" id="2528023"/>
    <lineage>
        <taxon>Bacteria</taxon>
        <taxon>Pseudomonadati</taxon>
        <taxon>Planctomycetota</taxon>
        <taxon>Planctomycetia</taxon>
        <taxon>Gemmatales</taxon>
        <taxon>Gemmataceae</taxon>
        <taxon>Urbifossiella</taxon>
    </lineage>
</organism>
<feature type="transmembrane region" description="Helical" evidence="1">
    <location>
        <begin position="21"/>
        <end position="40"/>
    </location>
</feature>
<keyword evidence="1" id="KW-0472">Membrane</keyword>
<keyword evidence="3" id="KW-1185">Reference proteome</keyword>
<evidence type="ECO:0000256" key="1">
    <source>
        <dbReference type="SAM" id="Phobius"/>
    </source>
</evidence>
<dbReference type="Proteomes" id="UP000319576">
    <property type="component" value="Chromosome"/>
</dbReference>
<keyword evidence="1" id="KW-0812">Transmembrane</keyword>
<proteinExistence type="predicted"/>
<feature type="transmembrane region" description="Helical" evidence="1">
    <location>
        <begin position="52"/>
        <end position="71"/>
    </location>
</feature>